<organism evidence="2 3">
    <name type="scientific">Blautia ammoniilytica</name>
    <dbReference type="NCBI Taxonomy" id="2981782"/>
    <lineage>
        <taxon>Bacteria</taxon>
        <taxon>Bacillati</taxon>
        <taxon>Bacillota</taxon>
        <taxon>Clostridia</taxon>
        <taxon>Lachnospirales</taxon>
        <taxon>Lachnospiraceae</taxon>
        <taxon>Blautia</taxon>
    </lineage>
</organism>
<keyword evidence="2" id="KW-0067">ATP-binding</keyword>
<dbReference type="PANTHER" id="PTHR47396:SF1">
    <property type="entry name" value="ATP-DEPENDENT HELICASE IRC3-RELATED"/>
    <property type="match status" value="1"/>
</dbReference>
<dbReference type="Gene3D" id="3.40.50.300">
    <property type="entry name" value="P-loop containing nucleotide triphosphate hydrolases"/>
    <property type="match status" value="1"/>
</dbReference>
<gene>
    <name evidence="2" type="ORF">OCV61_06570</name>
</gene>
<accession>A0ABT2TU29</accession>
<dbReference type="EMBL" id="JAOQJL010000010">
    <property type="protein sequence ID" value="MCU6765077.1"/>
    <property type="molecule type" value="Genomic_DNA"/>
</dbReference>
<keyword evidence="3" id="KW-1185">Reference proteome</keyword>
<dbReference type="InterPro" id="IPR027417">
    <property type="entry name" value="P-loop_NTPase"/>
</dbReference>
<dbReference type="RefSeq" id="WP_262582717.1">
    <property type="nucleotide sequence ID" value="NZ_JAOQJL010000010.1"/>
</dbReference>
<name>A0ABT2TU29_9FIRM</name>
<protein>
    <submittedName>
        <fullName evidence="2">DEAD/DEAH box helicase family protein</fullName>
    </submittedName>
</protein>
<keyword evidence="2" id="KW-0347">Helicase</keyword>
<dbReference type="InterPro" id="IPR006935">
    <property type="entry name" value="Helicase/UvrB_N"/>
</dbReference>
<evidence type="ECO:0000313" key="2">
    <source>
        <dbReference type="EMBL" id="MCU6765077.1"/>
    </source>
</evidence>
<dbReference type="InterPro" id="IPR050742">
    <property type="entry name" value="Helicase_Restrict-Modif_Enz"/>
</dbReference>
<sequence length="152" mass="17441">MTPEEKARCVIDNNLRQSGRYAKSSFKYFLPLDVKGFRKCQINAINNLEKSFADNRPKALVQMATGAGKTFTAITASYRLLKYGNMKRILFLVDTKGLGEQAEREFLAYTPNDDPRSFSQIYGVRRLKSSYIPNEEAIVDDRCRSCRFCKML</sequence>
<proteinExistence type="predicted"/>
<evidence type="ECO:0000313" key="3">
    <source>
        <dbReference type="Proteomes" id="UP001652409"/>
    </source>
</evidence>
<dbReference type="PANTHER" id="PTHR47396">
    <property type="entry name" value="TYPE I RESTRICTION ENZYME ECOKI R PROTEIN"/>
    <property type="match status" value="1"/>
</dbReference>
<dbReference type="SUPFAM" id="SSF52540">
    <property type="entry name" value="P-loop containing nucleoside triphosphate hydrolases"/>
    <property type="match status" value="1"/>
</dbReference>
<evidence type="ECO:0000259" key="1">
    <source>
        <dbReference type="Pfam" id="PF04851"/>
    </source>
</evidence>
<dbReference type="GO" id="GO:0004386">
    <property type="term" value="F:helicase activity"/>
    <property type="evidence" value="ECO:0007669"/>
    <property type="project" value="UniProtKB-KW"/>
</dbReference>
<dbReference type="Pfam" id="PF04851">
    <property type="entry name" value="ResIII"/>
    <property type="match status" value="1"/>
</dbReference>
<feature type="domain" description="Helicase/UvrB N-terminal" evidence="1">
    <location>
        <begin position="37"/>
        <end position="118"/>
    </location>
</feature>
<keyword evidence="2" id="KW-0378">Hydrolase</keyword>
<keyword evidence="2" id="KW-0547">Nucleotide-binding</keyword>
<comment type="caution">
    <text evidence="2">The sequence shown here is derived from an EMBL/GenBank/DDBJ whole genome shotgun (WGS) entry which is preliminary data.</text>
</comment>
<reference evidence="2 3" key="1">
    <citation type="journal article" date="2021" name="ISME Commun">
        <title>Automated analysis of genomic sequences facilitates high-throughput and comprehensive description of bacteria.</title>
        <authorList>
            <person name="Hitch T.C.A."/>
        </authorList>
    </citation>
    <scope>NUCLEOTIDE SEQUENCE [LARGE SCALE GENOMIC DNA]</scope>
    <source>
        <strain evidence="2 3">Sanger_23</strain>
    </source>
</reference>
<dbReference type="Proteomes" id="UP001652409">
    <property type="component" value="Unassembled WGS sequence"/>
</dbReference>